<feature type="region of interest" description="Disordered" evidence="5">
    <location>
        <begin position="126"/>
        <end position="155"/>
    </location>
</feature>
<keyword evidence="1 4" id="KW-0728">SH3 domain</keyword>
<dbReference type="PANTHER" id="PTHR14379:SF3">
    <property type="entry name" value="MEIOSIS REGULATOR AND MRNA STABILITY FACTOR 1"/>
    <property type="match status" value="1"/>
</dbReference>
<evidence type="ECO:0000259" key="6">
    <source>
        <dbReference type="PROSITE" id="PS50002"/>
    </source>
</evidence>
<evidence type="ECO:0000313" key="9">
    <source>
        <dbReference type="Proteomes" id="UP001367676"/>
    </source>
</evidence>
<dbReference type="PANTHER" id="PTHR14379">
    <property type="entry name" value="LIMKAIN B LKAP"/>
    <property type="match status" value="1"/>
</dbReference>
<dbReference type="InterPro" id="IPR024768">
    <property type="entry name" value="Marf1"/>
</dbReference>
<keyword evidence="3" id="KW-0694">RNA-binding</keyword>
<dbReference type="SMART" id="SM00326">
    <property type="entry name" value="SH3"/>
    <property type="match status" value="1"/>
</dbReference>
<dbReference type="PROSITE" id="PS50002">
    <property type="entry name" value="SH3"/>
    <property type="match status" value="1"/>
</dbReference>
<dbReference type="Proteomes" id="UP001367676">
    <property type="component" value="Unassembled WGS sequence"/>
</dbReference>
<evidence type="ECO:0000256" key="1">
    <source>
        <dbReference type="ARBA" id="ARBA00022443"/>
    </source>
</evidence>
<evidence type="ECO:0000259" key="7">
    <source>
        <dbReference type="PROSITE" id="PS51644"/>
    </source>
</evidence>
<dbReference type="GO" id="GO:0004540">
    <property type="term" value="F:RNA nuclease activity"/>
    <property type="evidence" value="ECO:0007669"/>
    <property type="project" value="InterPro"/>
</dbReference>
<protein>
    <recommendedName>
        <fullName evidence="10">Meiosis regulator and mRNA stability factor 1</fullName>
    </recommendedName>
</protein>
<dbReference type="InterPro" id="IPR001452">
    <property type="entry name" value="SH3_domain"/>
</dbReference>
<dbReference type="Pfam" id="PF11608">
    <property type="entry name" value="RRM_MARF1"/>
    <property type="match status" value="1"/>
</dbReference>
<keyword evidence="9" id="KW-1185">Reference proteome</keyword>
<feature type="compositionally biased region" description="Polar residues" evidence="5">
    <location>
        <begin position="615"/>
        <end position="628"/>
    </location>
</feature>
<reference evidence="8 9" key="1">
    <citation type="submission" date="2024-03" db="EMBL/GenBank/DDBJ databases">
        <title>Adaptation during the transition from Ophiocordyceps entomopathogen to insect associate is accompanied by gene loss and intensified selection.</title>
        <authorList>
            <person name="Ward C.M."/>
            <person name="Onetto C.A."/>
            <person name="Borneman A.R."/>
        </authorList>
    </citation>
    <scope>NUCLEOTIDE SEQUENCE [LARGE SCALE GENOMIC DNA]</scope>
    <source>
        <strain evidence="8">AWRI1</strain>
        <tissue evidence="8">Single Adult Female</tissue>
    </source>
</reference>
<feature type="region of interest" description="Disordered" evidence="5">
    <location>
        <begin position="1563"/>
        <end position="1604"/>
    </location>
</feature>
<dbReference type="Gene3D" id="2.30.30.40">
    <property type="entry name" value="SH3 Domains"/>
    <property type="match status" value="1"/>
</dbReference>
<dbReference type="PROSITE" id="PS51644">
    <property type="entry name" value="HTH_OST"/>
    <property type="match status" value="5"/>
</dbReference>
<dbReference type="InterPro" id="IPR036028">
    <property type="entry name" value="SH3-like_dom_sf"/>
</dbReference>
<feature type="domain" description="SH3" evidence="6">
    <location>
        <begin position="24"/>
        <end position="95"/>
    </location>
</feature>
<feature type="domain" description="HTH OST-type" evidence="7">
    <location>
        <begin position="1202"/>
        <end position="1276"/>
    </location>
</feature>
<keyword evidence="2" id="KW-0677">Repeat</keyword>
<dbReference type="InterPro" id="IPR034189">
    <property type="entry name" value="MARF1_RRM1"/>
</dbReference>
<dbReference type="GO" id="GO:0005777">
    <property type="term" value="C:peroxisome"/>
    <property type="evidence" value="ECO:0007669"/>
    <property type="project" value="InterPro"/>
</dbReference>
<accession>A0AAN9Y7C8</accession>
<dbReference type="Gene3D" id="3.30.70.330">
    <property type="match status" value="2"/>
</dbReference>
<dbReference type="SUPFAM" id="SSF54928">
    <property type="entry name" value="RNA-binding domain, RBD"/>
    <property type="match status" value="2"/>
</dbReference>
<evidence type="ECO:0000256" key="5">
    <source>
        <dbReference type="SAM" id="MobiDB-lite"/>
    </source>
</evidence>
<dbReference type="InterPro" id="IPR021139">
    <property type="entry name" value="NYN"/>
</dbReference>
<dbReference type="InterPro" id="IPR012677">
    <property type="entry name" value="Nucleotide-bd_a/b_plait_sf"/>
</dbReference>
<sequence length="1622" mass="182199">MEAVAKHDFTATAEDELCFRKNNILKNLVQALYDFTPQEPGELAFSRGDVIKVTDKTDMHWWKGEIAARKLYCDPTQSLNPSYNVPSNVTRFHAINEYYPPCNFQFPPPPQHQIMCNSSRLGSNSCRNDLPSSSDESDTSSDSSQSDFYPLMPKMPSNRSNTMYKFRGYLSDGSPVSNILSILPPIGVFWDIENCQVPKGRSAVVIAQAIRDKFFQGYRETEFLVVCDVKKENAQVIQELNDAQVNLIHVSSQSKNAADDKLRQAMRRFADIHGPPAAIMLISGDINFSSDLCDLRHRKKIHVILLHNDLCSQSLILCANEHHNYSKLVETLPLRGSENTQSNNPVEVMVTNLPTGYDPAKIRNKLKRLSENCGGRVGIITDQTTTIRFSSMEFAARAQKRMNRERVFGNSVIVSTPYNVSDDQESYKISAKKYNWKNFDFSQGKEKMFHFQSNANKSFAMNGNATSTDVFCTDYRPHVPPTRPPYYTNNFNGTRNGRLAYPNVNQENIIHTNNLPPWFWTNNNKQNNENCFKTNRQVLASCDGNVKCLPSETYPMPLSKPENSWNFQNQQIGRFPNPIPSFDCQRNITPPVTILKRNTPVPSESLDSRVKPVMPSNQFNGTLRRNSLNPMDNSERYFHPITTNQPIVGQGGPSNSPVELQVTNLDQNMEPNELRKCLLDAFSEYTKVINLSVYSQSDGNYAASVKVPSIYNAQFVISKLHHKLKIGFRRIVISYPNSSSPHNIALIKQQTLSLLLEVPGHQLPYFKFRELCEKRFKISPSLSDLHKIRDVCVVAEEANGRCISLHPDLRNSPSPLLANVNDHGTPAEQPFCRIHFKPSKLDNEKGWAELEISSLPNVKIELTELSKSVYHLLETHNNFLLLASFCDCYEAECGELTYDDNGVPLEHLVTCIVGVELACNSNTGIKYLISNNRSNSDDKKSDDSNSCISPSLASNMALFSRELVDLLKTFPHCMMPFNRFIPAYHHHFGRQCRVADYGFTKLIDLMEALPNVVQVIGDGNRRMMTLAHKAQVRRFTSDLLRVLKSLASKQTTIAEFPSLFEKTLNRTFDPTDYGLCTLEDLLAQVSENTIVISATPGSADNTKNPQEIVIAIPKREQTAEEIERTKVFANEVIELLGHAPQCSMLFNKFIPAYHHHYGHQCKVSDFGFTKLIELFEAIPEIVKIEDDTEGGDRRVTLKEEVKLKVLGDQLASLIMSHRPNDLSLSNLSSIFAWQYGYSLKPSAYGFNSIEELISNLSFAIKTIDTPMGPVLQAVDKNQLKFLALKTKRVLMECSVISQMLFKDFAKNFINMFGENIELETLEKELTDTVTIIRNNNSGDAIVKLTPIEIFARDVYLLLMFCDGKLPLNSFENAYLRMYSTAVQPAVYGYQTTQALLQAIPHTVVLRGKPPKRIMMINAELSSVGFHLPKGLTSQSSNGFNVFSKENNTVPNAGHNLQDGKYKMNSQFGEKFVHCNGRAEGNEKIPPVILPDLTLHPDTFTATPLTSPHKTLHNTIMFTEHMLHAPVSGVKPPSSAYVPYPSFLVGNQSNDLARRFRNSMSISSHALESSEDGSGTAGSPDGGDRRISASVESSTDSFSDGTVSSTNKRKIRLAAQFHGYSDS</sequence>
<dbReference type="CDD" id="cd08824">
    <property type="entry name" value="LOTUS"/>
    <property type="match status" value="2"/>
</dbReference>
<feature type="domain" description="HTH OST-type" evidence="7">
    <location>
        <begin position="1346"/>
        <end position="1419"/>
    </location>
</feature>
<feature type="domain" description="HTH OST-type" evidence="7">
    <location>
        <begin position="1031"/>
        <end position="1114"/>
    </location>
</feature>
<dbReference type="Gene3D" id="3.30.420.610">
    <property type="entry name" value="LOTUS domain-like"/>
    <property type="match status" value="4"/>
</dbReference>
<dbReference type="Pfam" id="PF00018">
    <property type="entry name" value="SH3_1"/>
    <property type="match status" value="1"/>
</dbReference>
<feature type="domain" description="HTH OST-type" evidence="7">
    <location>
        <begin position="1124"/>
        <end position="1199"/>
    </location>
</feature>
<dbReference type="Pfam" id="PF01936">
    <property type="entry name" value="NYN"/>
    <property type="match status" value="1"/>
</dbReference>
<comment type="caution">
    <text evidence="8">The sequence shown here is derived from an EMBL/GenBank/DDBJ whole genome shotgun (WGS) entry which is preliminary data.</text>
</comment>
<dbReference type="CDD" id="cd10910">
    <property type="entry name" value="PIN_limkain_b1_N_like"/>
    <property type="match status" value="1"/>
</dbReference>
<evidence type="ECO:0000256" key="3">
    <source>
        <dbReference type="ARBA" id="ARBA00022884"/>
    </source>
</evidence>
<proteinExistence type="predicted"/>
<gene>
    <name evidence="8" type="ORF">V9T40_009262</name>
</gene>
<dbReference type="GO" id="GO:1905762">
    <property type="term" value="F:CCR4-NOT complex binding"/>
    <property type="evidence" value="ECO:0007669"/>
    <property type="project" value="TreeGrafter"/>
</dbReference>
<dbReference type="InterPro" id="IPR025605">
    <property type="entry name" value="OST-HTH/LOTUS_dom"/>
</dbReference>
<evidence type="ECO:0008006" key="10">
    <source>
        <dbReference type="Google" id="ProtNLM"/>
    </source>
</evidence>
<name>A0AAN9Y7C8_9HEMI</name>
<dbReference type="InterPro" id="IPR045602">
    <property type="entry name" value="MARF1_LOTUS"/>
</dbReference>
<dbReference type="EMBL" id="JBBCAQ010000010">
    <property type="protein sequence ID" value="KAK7601821.1"/>
    <property type="molecule type" value="Genomic_DNA"/>
</dbReference>
<dbReference type="GO" id="GO:0003723">
    <property type="term" value="F:RNA binding"/>
    <property type="evidence" value="ECO:0007669"/>
    <property type="project" value="UniProtKB-KW"/>
</dbReference>
<dbReference type="SUPFAM" id="SSF50044">
    <property type="entry name" value="SH3-domain"/>
    <property type="match status" value="1"/>
</dbReference>
<evidence type="ECO:0000256" key="4">
    <source>
        <dbReference type="PROSITE-ProRule" id="PRU00192"/>
    </source>
</evidence>
<feature type="compositionally biased region" description="Polar residues" evidence="5">
    <location>
        <begin position="1589"/>
        <end position="1604"/>
    </location>
</feature>
<evidence type="ECO:0000256" key="2">
    <source>
        <dbReference type="ARBA" id="ARBA00022737"/>
    </source>
</evidence>
<dbReference type="Pfam" id="PF12872">
    <property type="entry name" value="OST-HTH"/>
    <property type="match status" value="5"/>
</dbReference>
<feature type="region of interest" description="Disordered" evidence="5">
    <location>
        <begin position="595"/>
        <end position="628"/>
    </location>
</feature>
<dbReference type="Pfam" id="PF19687">
    <property type="entry name" value="MARF1_LOTUS"/>
    <property type="match status" value="1"/>
</dbReference>
<dbReference type="InterPro" id="IPR041966">
    <property type="entry name" value="LOTUS-like"/>
</dbReference>
<evidence type="ECO:0000313" key="8">
    <source>
        <dbReference type="EMBL" id="KAK7601821.1"/>
    </source>
</evidence>
<organism evidence="8 9">
    <name type="scientific">Parthenolecanium corni</name>
    <dbReference type="NCBI Taxonomy" id="536013"/>
    <lineage>
        <taxon>Eukaryota</taxon>
        <taxon>Metazoa</taxon>
        <taxon>Ecdysozoa</taxon>
        <taxon>Arthropoda</taxon>
        <taxon>Hexapoda</taxon>
        <taxon>Insecta</taxon>
        <taxon>Pterygota</taxon>
        <taxon>Neoptera</taxon>
        <taxon>Paraneoptera</taxon>
        <taxon>Hemiptera</taxon>
        <taxon>Sternorrhyncha</taxon>
        <taxon>Coccoidea</taxon>
        <taxon>Coccidae</taxon>
        <taxon>Parthenolecanium</taxon>
    </lineage>
</organism>
<dbReference type="GO" id="GO:0010468">
    <property type="term" value="P:regulation of gene expression"/>
    <property type="evidence" value="ECO:0007669"/>
    <property type="project" value="InterPro"/>
</dbReference>
<feature type="domain" description="HTH OST-type" evidence="7">
    <location>
        <begin position="955"/>
        <end position="1029"/>
    </location>
</feature>
<dbReference type="InterPro" id="IPR035979">
    <property type="entry name" value="RBD_domain_sf"/>
</dbReference>